<feature type="transmembrane region" description="Helical" evidence="1">
    <location>
        <begin position="24"/>
        <end position="42"/>
    </location>
</feature>
<name>A0A0K1QDQ3_9BACT</name>
<dbReference type="STRING" id="1391654.AKJ09_10569"/>
<proteinExistence type="predicted"/>
<dbReference type="KEGG" id="llu:AKJ09_10569"/>
<gene>
    <name evidence="2" type="ORF">AKJ09_10569</name>
</gene>
<keyword evidence="1" id="KW-1133">Transmembrane helix</keyword>
<organism evidence="2 3">
    <name type="scientific">Labilithrix luteola</name>
    <dbReference type="NCBI Taxonomy" id="1391654"/>
    <lineage>
        <taxon>Bacteria</taxon>
        <taxon>Pseudomonadati</taxon>
        <taxon>Myxococcota</taxon>
        <taxon>Polyangia</taxon>
        <taxon>Polyangiales</taxon>
        <taxon>Labilitrichaceae</taxon>
        <taxon>Labilithrix</taxon>
    </lineage>
</organism>
<keyword evidence="1" id="KW-0812">Transmembrane</keyword>
<protein>
    <submittedName>
        <fullName evidence="2">Uncharacterized protein</fullName>
    </submittedName>
</protein>
<evidence type="ECO:0000313" key="3">
    <source>
        <dbReference type="Proteomes" id="UP000064967"/>
    </source>
</evidence>
<keyword evidence="3" id="KW-1185">Reference proteome</keyword>
<keyword evidence="1" id="KW-0472">Membrane</keyword>
<dbReference type="EMBL" id="CP012333">
    <property type="protein sequence ID" value="AKV03906.1"/>
    <property type="molecule type" value="Genomic_DNA"/>
</dbReference>
<evidence type="ECO:0000256" key="1">
    <source>
        <dbReference type="SAM" id="Phobius"/>
    </source>
</evidence>
<evidence type="ECO:0000313" key="2">
    <source>
        <dbReference type="EMBL" id="AKV03906.1"/>
    </source>
</evidence>
<reference evidence="2 3" key="1">
    <citation type="submission" date="2015-08" db="EMBL/GenBank/DDBJ databases">
        <authorList>
            <person name="Babu N.S."/>
            <person name="Beckwith C.J."/>
            <person name="Beseler K.G."/>
            <person name="Brison A."/>
            <person name="Carone J.V."/>
            <person name="Caskin T.P."/>
            <person name="Diamond M."/>
            <person name="Durham M.E."/>
            <person name="Foxe J.M."/>
            <person name="Go M."/>
            <person name="Henderson B.A."/>
            <person name="Jones I.B."/>
            <person name="McGettigan J.A."/>
            <person name="Micheletti S.J."/>
            <person name="Nasrallah M.E."/>
            <person name="Ortiz D."/>
            <person name="Piller C.R."/>
            <person name="Privatt S.R."/>
            <person name="Schneider S.L."/>
            <person name="Sharp S."/>
            <person name="Smith T.C."/>
            <person name="Stanton J.D."/>
            <person name="Ullery H.E."/>
            <person name="Wilson R.J."/>
            <person name="Serrano M.G."/>
            <person name="Buck G."/>
            <person name="Lee V."/>
            <person name="Wang Y."/>
            <person name="Carvalho R."/>
            <person name="Voegtly L."/>
            <person name="Shi R."/>
            <person name="Duckworth R."/>
            <person name="Johnson A."/>
            <person name="Loviza R."/>
            <person name="Walstead R."/>
            <person name="Shah Z."/>
            <person name="Kiflezghi M."/>
            <person name="Wade K."/>
            <person name="Ball S.L."/>
            <person name="Bradley K.W."/>
            <person name="Asai D.J."/>
            <person name="Bowman C.A."/>
            <person name="Russell D.A."/>
            <person name="Pope W.H."/>
            <person name="Jacobs-Sera D."/>
            <person name="Hendrix R.W."/>
            <person name="Hatfull G.F."/>
        </authorList>
    </citation>
    <scope>NUCLEOTIDE SEQUENCE [LARGE SCALE GENOMIC DNA]</scope>
    <source>
        <strain evidence="2 3">DSM 27648</strain>
    </source>
</reference>
<dbReference type="RefSeq" id="WP_146654596.1">
    <property type="nucleotide sequence ID" value="NZ_CP012333.1"/>
</dbReference>
<sequence length="83" mass="8914">MPGARAGNRPRALAKKGMQKTAKWLGRGSLAGVGALFVYTLATKKSLREVMETLVPEECVSTYDFLTRSPNASSPVTQATQSK</sequence>
<accession>A0A0K1QDQ3</accession>
<dbReference type="AlphaFoldDB" id="A0A0K1QDQ3"/>
<dbReference type="Proteomes" id="UP000064967">
    <property type="component" value="Chromosome"/>
</dbReference>